<evidence type="ECO:0000256" key="1">
    <source>
        <dbReference type="SAM" id="MobiDB-lite"/>
    </source>
</evidence>
<gene>
    <name evidence="2" type="ORF">ACA1_064540</name>
</gene>
<dbReference type="KEGG" id="acan:ACA1_064540"/>
<accession>L8GXK6</accession>
<feature type="compositionally biased region" description="Basic residues" evidence="1">
    <location>
        <begin position="171"/>
        <end position="191"/>
    </location>
</feature>
<dbReference type="AlphaFoldDB" id="L8GXK6"/>
<dbReference type="EMBL" id="KB007974">
    <property type="protein sequence ID" value="ELR17667.1"/>
    <property type="molecule type" value="Genomic_DNA"/>
</dbReference>
<protein>
    <submittedName>
        <fullName evidence="2">Uncharacterized protein</fullName>
    </submittedName>
</protein>
<feature type="compositionally biased region" description="Low complexity" evidence="1">
    <location>
        <begin position="477"/>
        <end position="495"/>
    </location>
</feature>
<feature type="compositionally biased region" description="Low complexity" evidence="1">
    <location>
        <begin position="368"/>
        <end position="396"/>
    </location>
</feature>
<organism evidence="2 3">
    <name type="scientific">Acanthamoeba castellanii (strain ATCC 30010 / Neff)</name>
    <dbReference type="NCBI Taxonomy" id="1257118"/>
    <lineage>
        <taxon>Eukaryota</taxon>
        <taxon>Amoebozoa</taxon>
        <taxon>Discosea</taxon>
        <taxon>Longamoebia</taxon>
        <taxon>Centramoebida</taxon>
        <taxon>Acanthamoebidae</taxon>
        <taxon>Acanthamoeba</taxon>
    </lineage>
</organism>
<reference evidence="2 3" key="1">
    <citation type="journal article" date="2013" name="Genome Biol.">
        <title>Genome of Acanthamoeba castellanii highlights extensive lateral gene transfer and early evolution of tyrosine kinase signaling.</title>
        <authorList>
            <person name="Clarke M."/>
            <person name="Lohan A.J."/>
            <person name="Liu B."/>
            <person name="Lagkouvardos I."/>
            <person name="Roy S."/>
            <person name="Zafar N."/>
            <person name="Bertelli C."/>
            <person name="Schilde C."/>
            <person name="Kianianmomeni A."/>
            <person name="Burglin T.R."/>
            <person name="Frech C."/>
            <person name="Turcotte B."/>
            <person name="Kopec K.O."/>
            <person name="Synnott J.M."/>
            <person name="Choo C."/>
            <person name="Paponov I."/>
            <person name="Finkler A."/>
            <person name="Soon Heng Tan C."/>
            <person name="Hutchins A.P."/>
            <person name="Weinmeier T."/>
            <person name="Rattei T."/>
            <person name="Chu J.S."/>
            <person name="Gimenez G."/>
            <person name="Irimia M."/>
            <person name="Rigden D.J."/>
            <person name="Fitzpatrick D.A."/>
            <person name="Lorenzo-Morales J."/>
            <person name="Bateman A."/>
            <person name="Chiu C.H."/>
            <person name="Tang P."/>
            <person name="Hegemann P."/>
            <person name="Fromm H."/>
            <person name="Raoult D."/>
            <person name="Greub G."/>
            <person name="Miranda-Saavedra D."/>
            <person name="Chen N."/>
            <person name="Nash P."/>
            <person name="Ginger M.L."/>
            <person name="Horn M."/>
            <person name="Schaap P."/>
            <person name="Caler L."/>
            <person name="Loftus B."/>
        </authorList>
    </citation>
    <scope>NUCLEOTIDE SEQUENCE [LARGE SCALE GENOMIC DNA]</scope>
    <source>
        <strain evidence="2 3">Neff</strain>
    </source>
</reference>
<feature type="compositionally biased region" description="Pro residues" evidence="1">
    <location>
        <begin position="72"/>
        <end position="87"/>
    </location>
</feature>
<feature type="region of interest" description="Disordered" evidence="1">
    <location>
        <begin position="368"/>
        <end position="402"/>
    </location>
</feature>
<dbReference type="Proteomes" id="UP000011083">
    <property type="component" value="Unassembled WGS sequence"/>
</dbReference>
<evidence type="ECO:0000313" key="2">
    <source>
        <dbReference type="EMBL" id="ELR17667.1"/>
    </source>
</evidence>
<feature type="region of interest" description="Disordered" evidence="1">
    <location>
        <begin position="51"/>
        <end position="135"/>
    </location>
</feature>
<feature type="compositionally biased region" description="Low complexity" evidence="1">
    <location>
        <begin position="416"/>
        <end position="425"/>
    </location>
</feature>
<feature type="region of interest" description="Disordered" evidence="1">
    <location>
        <begin position="416"/>
        <end position="506"/>
    </location>
</feature>
<sequence>MMEEENGGQTTGEGPVERLWREGAALEARRREVWNALLQWEARRPDLPLFASPEWTSLRPTAPSTSSTTPVPSGPSLPPHHPQPHPYPHPHPHPYPHPHPPSHPHPHPHPYPHPHPHPHHFHPHSPHHPPHHEPLHESMTEQMHNISTAPIAPYHYPAGSAAAPPFPPPPVHHHHHMHHHHHGGGRWRRGGGGRGFGPGGGVGRATTRLARHTKARTLVTELAKLATQPTPEALQGVAAPKQKTRGINKDQVFEVFDSLVNTQLAPQERVTRSSVWKYLFRGSKTSGQVVEPLYGNEKIFKTTKKGGGVRRLTGVMWRDLDTPENRDAVSASLAALEAYSVHIDLEQLKGLIQQELVKDADADAIVDDSPASPAAADTTTTTTTTTTTASSSSSDPMGGITHTGVSTAAAAAASPSASATPSSSSLPYALPTNTSATAPPPVPQAEAMRQPPPQPQPHHMQQEPQPYHRDERGSGEQAAAPPDQSSSSSSSPQGSNPAMDSDLQQLLKLLTQKETLEKLQAMVVNK</sequence>
<feature type="compositionally biased region" description="Gly residues" evidence="1">
    <location>
        <begin position="192"/>
        <end position="203"/>
    </location>
</feature>
<name>L8GXK6_ACACF</name>
<dbReference type="GeneID" id="14918509"/>
<proteinExistence type="predicted"/>
<feature type="region of interest" description="Disordered" evidence="1">
    <location>
        <begin position="151"/>
        <end position="205"/>
    </location>
</feature>
<evidence type="ECO:0000313" key="3">
    <source>
        <dbReference type="Proteomes" id="UP000011083"/>
    </source>
</evidence>
<dbReference type="VEuPathDB" id="AmoebaDB:ACA1_064540"/>
<keyword evidence="3" id="KW-1185">Reference proteome</keyword>
<dbReference type="RefSeq" id="XP_004339680.1">
    <property type="nucleotide sequence ID" value="XM_004339632.1"/>
</dbReference>
<feature type="compositionally biased region" description="Basic residues" evidence="1">
    <location>
        <begin position="88"/>
        <end position="130"/>
    </location>
</feature>